<feature type="transmembrane region" description="Helical" evidence="2">
    <location>
        <begin position="922"/>
        <end position="941"/>
    </location>
</feature>
<organism evidence="3 4">
    <name type="scientific">Planobispora longispora</name>
    <dbReference type="NCBI Taxonomy" id="28887"/>
    <lineage>
        <taxon>Bacteria</taxon>
        <taxon>Bacillati</taxon>
        <taxon>Actinomycetota</taxon>
        <taxon>Actinomycetes</taxon>
        <taxon>Streptosporangiales</taxon>
        <taxon>Streptosporangiaceae</taxon>
        <taxon>Planobispora</taxon>
    </lineage>
</organism>
<feature type="transmembrane region" description="Helical" evidence="2">
    <location>
        <begin position="615"/>
        <end position="633"/>
    </location>
</feature>
<sequence length="957" mass="96979">MDMPFNSMHPGSSLSRGEVRCPDCDLLLTERRDRCPRCALPLEGPAAAELWRLDRALAEVRARQAGLLARRGELLGILREERDRPGRTSAGARSGTGPDGESGAGPEGEPGTGTGSQERAGGGLREPETPGVSRGDISPKAVQNLLLSLGGLLLVVAAIVFTVVSWGNLGIGGRAAVLAGFTAVTLAVPKVLVARGLNATAETVAMLGVALLFLDGYAARRTGLAGADALAGNDYTAGVFAVVALILAGYSRMLPLRLPLPTAIVLAQFPLPLLAADRTATWFTAALTVTAVADALLLLLVAARNRSAEVREDAGTPDGEAADAEPTGTASELTGAARGVRGTVAVAFGIVWVLGVGCGFLDSALGLMTGFSPADWPGSSVKGALLAVLALTGMAVASRDAAGRFTALTVASTFALVAGLAAPWLPLVRPAWSAVVYTVAGLAVAAAAALRLPGLGGRTRSAMAVIGGVLAALTVVPFNYDITHTLAEPFAHLDGIWSGARGHAEEWPSAPTSLLVVLALLTAASAAAARIAQGHRELLGVAALSSGTLAVILVPEAFGWSHPADLSVLLTLAAVLVAGAAAARRRRWAGVLVCATGTVTVLAVATALAERTATHAALAVLALAWGGAAPVAGTRDLRSVAAGVAALLVGGEALAIGASLGLPPRQAAFAVLAVACLAATAAAGLWRPRAADAAADARQSQAADAAASTWRSRMTDVMTGAWRSRAADAAAGLEAAGYVLAACGLALAASGAPPVGSGLPSGGPDLPTISLACAVVGLMLTGTALRPDRRQAAYAGTGFLLLAAWTRLFASDITVIEAYTVPFSLVLLGFGWWTARAGTTSSWTAYGPALASSLLPSAIAMVTGSGWVRPLLLGTVSLAVLLIGTRLRLQAPAVLGGLTLAAVALHELAPWIAQIVVAVPRWAPMALGGLLLVVVGATYEARLREIRRLRETIGRMR</sequence>
<feature type="transmembrane region" description="Helical" evidence="2">
    <location>
        <begin position="431"/>
        <end position="450"/>
    </location>
</feature>
<feature type="transmembrane region" description="Helical" evidence="2">
    <location>
        <begin position="234"/>
        <end position="251"/>
    </location>
</feature>
<feature type="transmembrane region" description="Helical" evidence="2">
    <location>
        <begin position="870"/>
        <end position="887"/>
    </location>
</feature>
<dbReference type="EMBL" id="BOOH01000039">
    <property type="protein sequence ID" value="GIH78478.1"/>
    <property type="molecule type" value="Genomic_DNA"/>
</dbReference>
<feature type="transmembrane region" description="Helical" evidence="2">
    <location>
        <begin position="538"/>
        <end position="560"/>
    </location>
</feature>
<feature type="transmembrane region" description="Helical" evidence="2">
    <location>
        <begin position="667"/>
        <end position="686"/>
    </location>
</feature>
<dbReference type="AlphaFoldDB" id="A0A8J3RUJ2"/>
<evidence type="ECO:0000313" key="4">
    <source>
        <dbReference type="Proteomes" id="UP000616724"/>
    </source>
</evidence>
<keyword evidence="2" id="KW-0472">Membrane</keyword>
<name>A0A8J3RUJ2_9ACTN</name>
<dbReference type="NCBIfam" id="NF047321">
    <property type="entry name" value="SCO7613_CTERM"/>
    <property type="match status" value="1"/>
</dbReference>
<feature type="transmembrane region" description="Helical" evidence="2">
    <location>
        <begin position="766"/>
        <end position="785"/>
    </location>
</feature>
<dbReference type="Proteomes" id="UP000616724">
    <property type="component" value="Unassembled WGS sequence"/>
</dbReference>
<dbReference type="InterPro" id="IPR058062">
    <property type="entry name" value="SCO7613_C"/>
</dbReference>
<comment type="caution">
    <text evidence="3">The sequence shown here is derived from an EMBL/GenBank/DDBJ whole genome shotgun (WGS) entry which is preliminary data.</text>
</comment>
<accession>A0A8J3RUJ2</accession>
<evidence type="ECO:0000313" key="3">
    <source>
        <dbReference type="EMBL" id="GIH78478.1"/>
    </source>
</evidence>
<feature type="transmembrane region" description="Helical" evidence="2">
    <location>
        <begin position="792"/>
        <end position="810"/>
    </location>
</feature>
<feature type="transmembrane region" description="Helical" evidence="2">
    <location>
        <begin position="566"/>
        <end position="583"/>
    </location>
</feature>
<feature type="transmembrane region" description="Helical" evidence="2">
    <location>
        <begin position="462"/>
        <end position="480"/>
    </location>
</feature>
<feature type="transmembrane region" description="Helical" evidence="2">
    <location>
        <begin position="144"/>
        <end position="165"/>
    </location>
</feature>
<keyword evidence="2" id="KW-0812">Transmembrane</keyword>
<evidence type="ECO:0000256" key="2">
    <source>
        <dbReference type="SAM" id="Phobius"/>
    </source>
</evidence>
<proteinExistence type="predicted"/>
<gene>
    <name evidence="3" type="ORF">Plo01_49070</name>
</gene>
<feature type="transmembrane region" description="Helical" evidence="2">
    <location>
        <begin position="380"/>
        <end position="398"/>
    </location>
</feature>
<feature type="transmembrane region" description="Helical" evidence="2">
    <location>
        <begin position="590"/>
        <end position="609"/>
    </location>
</feature>
<feature type="transmembrane region" description="Helical" evidence="2">
    <location>
        <begin position="405"/>
        <end position="425"/>
    </location>
</feature>
<feature type="transmembrane region" description="Helical" evidence="2">
    <location>
        <begin position="845"/>
        <end position="864"/>
    </location>
</feature>
<reference evidence="3 4" key="1">
    <citation type="submission" date="2021-01" db="EMBL/GenBank/DDBJ databases">
        <title>Whole genome shotgun sequence of Planobispora longispora NBRC 13918.</title>
        <authorList>
            <person name="Komaki H."/>
            <person name="Tamura T."/>
        </authorList>
    </citation>
    <scope>NUCLEOTIDE SEQUENCE [LARGE SCALE GENOMIC DNA]</scope>
    <source>
        <strain evidence="3 4">NBRC 13918</strain>
    </source>
</reference>
<feature type="transmembrane region" description="Helical" evidence="2">
    <location>
        <begin position="282"/>
        <end position="303"/>
    </location>
</feature>
<feature type="transmembrane region" description="Helical" evidence="2">
    <location>
        <begin position="171"/>
        <end position="189"/>
    </location>
</feature>
<keyword evidence="4" id="KW-1185">Reference proteome</keyword>
<evidence type="ECO:0000256" key="1">
    <source>
        <dbReference type="SAM" id="MobiDB-lite"/>
    </source>
</evidence>
<feature type="region of interest" description="Disordered" evidence="1">
    <location>
        <begin position="79"/>
        <end position="136"/>
    </location>
</feature>
<feature type="compositionally biased region" description="Gly residues" evidence="1">
    <location>
        <begin position="97"/>
        <end position="124"/>
    </location>
</feature>
<feature type="transmembrane region" description="Helical" evidence="2">
    <location>
        <begin position="640"/>
        <end position="661"/>
    </location>
</feature>
<feature type="transmembrane region" description="Helical" evidence="2">
    <location>
        <begin position="735"/>
        <end position="754"/>
    </location>
</feature>
<keyword evidence="2" id="KW-1133">Transmembrane helix</keyword>
<feature type="transmembrane region" description="Helical" evidence="2">
    <location>
        <begin position="894"/>
        <end position="916"/>
    </location>
</feature>
<protein>
    <submittedName>
        <fullName evidence="3">Uncharacterized protein</fullName>
    </submittedName>
</protein>
<feature type="transmembrane region" description="Helical" evidence="2">
    <location>
        <begin position="344"/>
        <end position="368"/>
    </location>
</feature>
<feature type="transmembrane region" description="Helical" evidence="2">
    <location>
        <begin position="816"/>
        <end position="833"/>
    </location>
</feature>
<feature type="transmembrane region" description="Helical" evidence="2">
    <location>
        <begin position="512"/>
        <end position="531"/>
    </location>
</feature>